<dbReference type="EMBL" id="CP033241">
    <property type="protein sequence ID" value="AZF83907.1"/>
    <property type="molecule type" value="Genomic_DNA"/>
</dbReference>
<evidence type="ECO:0000313" key="11">
    <source>
        <dbReference type="EMBL" id="AKA79112.1"/>
    </source>
</evidence>
<reference evidence="25 26" key="4">
    <citation type="journal article" date="2018" name="Proc. Natl. Acad. Sci. U.S.A.">
        <title>Nonmutational mechanism of inheritance in the Archaeon Sulfolobus solfataricus.</title>
        <authorList>
            <person name="Payne S."/>
            <person name="McCarthy S."/>
            <person name="Johnson T."/>
            <person name="North E."/>
            <person name="Blum P."/>
        </authorList>
    </citation>
    <scope>NUCLEOTIDE SEQUENCE [LARGE SCALE GENOMIC DNA]</scope>
    <source>
        <strain evidence="13 25">SARC-H</strain>
        <strain evidence="14 29">SARC-I</strain>
        <strain evidence="16 30">SARC-N</strain>
        <strain evidence="17 31">SARC-O</strain>
        <strain evidence="18 26">SUL120</strain>
        <strain evidence="12 27">SULG</strain>
        <strain evidence="15 28">SULM</strain>
    </source>
</reference>
<feature type="domain" description="Metalloenzyme" evidence="8">
    <location>
        <begin position="5"/>
        <end position="404"/>
    </location>
</feature>
<dbReference type="GO" id="GO:0006096">
    <property type="term" value="P:glycolytic process"/>
    <property type="evidence" value="ECO:0007669"/>
    <property type="project" value="UniProtKB-UniRule"/>
</dbReference>
<dbReference type="SUPFAM" id="SSF53649">
    <property type="entry name" value="Alkaline phosphatase-like"/>
    <property type="match status" value="1"/>
</dbReference>
<dbReference type="EC" id="5.4.2.12" evidence="7"/>
<dbReference type="Pfam" id="PF10143">
    <property type="entry name" value="PhosphMutase"/>
    <property type="match status" value="1"/>
</dbReference>
<name>A0A0E3MAE0_SACSO</name>
<evidence type="ECO:0000256" key="1">
    <source>
        <dbReference type="ARBA" id="ARBA00000370"/>
    </source>
</evidence>
<dbReference type="EMBL" id="LT549890">
    <property type="protein sequence ID" value="SAI83954.1"/>
    <property type="molecule type" value="Genomic_DNA"/>
</dbReference>
<evidence type="ECO:0000313" key="12">
    <source>
        <dbReference type="EMBL" id="AZF68193.1"/>
    </source>
</evidence>
<dbReference type="PANTHER" id="PTHR31209">
    <property type="entry name" value="COFACTOR-INDEPENDENT PHOSPHOGLYCERATE MUTASE"/>
    <property type="match status" value="1"/>
</dbReference>
<evidence type="ECO:0000313" key="30">
    <source>
        <dbReference type="Proteomes" id="UP000278715"/>
    </source>
</evidence>
<evidence type="ECO:0000313" key="23">
    <source>
        <dbReference type="Proteomes" id="UP000033106"/>
    </source>
</evidence>
<evidence type="ECO:0000313" key="28">
    <source>
        <dbReference type="Proteomes" id="UP000273443"/>
    </source>
</evidence>
<evidence type="ECO:0000313" key="10">
    <source>
        <dbReference type="EMBL" id="AKA76419.1"/>
    </source>
</evidence>
<evidence type="ECO:0000313" key="18">
    <source>
        <dbReference type="EMBL" id="AZF83907.1"/>
    </source>
</evidence>
<dbReference type="OrthoDB" id="52918at2157"/>
<evidence type="ECO:0000313" key="9">
    <source>
        <dbReference type="EMBL" id="AKA73722.1"/>
    </source>
</evidence>
<dbReference type="InterPro" id="IPR004456">
    <property type="entry name" value="Pglycerate_mutase_ApgM"/>
</dbReference>
<evidence type="ECO:0000313" key="16">
    <source>
        <dbReference type="EMBL" id="AZF78668.1"/>
    </source>
</evidence>
<evidence type="ECO:0000313" key="13">
    <source>
        <dbReference type="EMBL" id="AZF70813.1"/>
    </source>
</evidence>
<dbReference type="KEGG" id="ssol:SULB_1441"/>
<keyword evidence="6 7" id="KW-0413">Isomerase</keyword>
<evidence type="ECO:0000313" key="17">
    <source>
        <dbReference type="EMBL" id="AZF81271.1"/>
    </source>
</evidence>
<organism evidence="9 22">
    <name type="scientific">Saccharolobus solfataricus</name>
    <name type="common">Sulfolobus solfataricus</name>
    <dbReference type="NCBI Taxonomy" id="2287"/>
    <lineage>
        <taxon>Archaea</taxon>
        <taxon>Thermoproteota</taxon>
        <taxon>Thermoprotei</taxon>
        <taxon>Sulfolobales</taxon>
        <taxon>Sulfolobaceae</taxon>
        <taxon>Saccharolobus</taxon>
    </lineage>
</organism>
<dbReference type="PATRIC" id="fig|2287.6.peg.1484"/>
<evidence type="ECO:0000313" key="32">
    <source>
        <dbReference type="Proteomes" id="UP000594632"/>
    </source>
</evidence>
<dbReference type="EMBL" id="CP033239">
    <property type="protein sequence ID" value="AZF78668.1"/>
    <property type="molecule type" value="Genomic_DNA"/>
</dbReference>
<evidence type="ECO:0000313" key="14">
    <source>
        <dbReference type="EMBL" id="AZF73433.1"/>
    </source>
</evidence>
<dbReference type="HAMAP" id="MF_01402_A">
    <property type="entry name" value="ApgM_A"/>
    <property type="match status" value="1"/>
</dbReference>
<dbReference type="EMBL" id="CP033240">
    <property type="protein sequence ID" value="AZF81271.1"/>
    <property type="molecule type" value="Genomic_DNA"/>
</dbReference>
<evidence type="ECO:0000259" key="8">
    <source>
        <dbReference type="Pfam" id="PF01676"/>
    </source>
</evidence>
<sequence>MKQYKILLIVADGLGDRPVSKLNGLTPLEAANKPAITDLLKNSMIGLMDPISPGIIPGSDTSHLSIFGLDPHVYYRGRGAFEALGAGATLSHGDVAFRGNFATVNNDLVVVDRRAGRKLEEGEQLVKELNEKIKEINDVKIKFYKGTEHRIAVVLSGKGISDKVSDTDPHHEGLKVLESKPLEDSNEAIRTAEIINILTRKVFDVLNSSEINKRRIEQGEKPANIVLLRGAAHYVKLPPFSSYTKLKAAAVSATALIKGICRELGMNVITPSGATGGIDTNYNAKAKAAIELLKENDFVFLHIKATDAASHDGLVEEKVKAIERIDRVIGAIIDNIGRDNLILMFTGDHVTPVEIKEHTGDPVPVLLYVPYPIINDNVGDFNEKEARKGSLRIRGLDVTNILLNYSNRAEKYGS</sequence>
<evidence type="ECO:0000256" key="2">
    <source>
        <dbReference type="ARBA" id="ARBA00002315"/>
    </source>
</evidence>
<evidence type="ECO:0000256" key="3">
    <source>
        <dbReference type="ARBA" id="ARBA00004798"/>
    </source>
</evidence>
<dbReference type="Gene3D" id="3.40.720.10">
    <property type="entry name" value="Alkaline Phosphatase, subunit A"/>
    <property type="match status" value="2"/>
</dbReference>
<dbReference type="Proteomes" id="UP000076770">
    <property type="component" value="Chromosome i"/>
</dbReference>
<evidence type="ECO:0000256" key="6">
    <source>
        <dbReference type="ARBA" id="ARBA00023235"/>
    </source>
</evidence>
<dbReference type="NCBIfam" id="TIGR00306">
    <property type="entry name" value="apgM"/>
    <property type="match status" value="1"/>
</dbReference>
<dbReference type="Proteomes" id="UP000282269">
    <property type="component" value="Chromosome"/>
</dbReference>
<evidence type="ECO:0000313" key="26">
    <source>
        <dbReference type="Proteomes" id="UP000269431"/>
    </source>
</evidence>
<evidence type="ECO:0000313" key="31">
    <source>
        <dbReference type="Proteomes" id="UP000282269"/>
    </source>
</evidence>
<dbReference type="Proteomes" id="UP000275843">
    <property type="component" value="Chromosome"/>
</dbReference>
<dbReference type="EMBL" id="CP011056">
    <property type="protein sequence ID" value="AKA76419.1"/>
    <property type="molecule type" value="Genomic_DNA"/>
</dbReference>
<evidence type="ECO:0000313" key="15">
    <source>
        <dbReference type="EMBL" id="AZF76057.1"/>
    </source>
</evidence>
<dbReference type="OMA" id="IAFRCNF"/>
<dbReference type="Proteomes" id="UP000267993">
    <property type="component" value="Chromosome"/>
</dbReference>
<evidence type="ECO:0000313" key="20">
    <source>
        <dbReference type="EMBL" id="SAI83954.1"/>
    </source>
</evidence>
<keyword evidence="5 7" id="KW-0324">Glycolysis</keyword>
<dbReference type="GeneID" id="44129397"/>
<dbReference type="Proteomes" id="UP000273194">
    <property type="component" value="Chromosome"/>
</dbReference>
<dbReference type="EMBL" id="CP033237">
    <property type="protein sequence ID" value="AZF73433.1"/>
    <property type="molecule type" value="Genomic_DNA"/>
</dbReference>
<dbReference type="EMBL" id="CP033238">
    <property type="protein sequence ID" value="AZF76057.1"/>
    <property type="molecule type" value="Genomic_DNA"/>
</dbReference>
<dbReference type="EMBL" id="CP033235">
    <property type="protein sequence ID" value="AZF68193.1"/>
    <property type="molecule type" value="Genomic_DNA"/>
</dbReference>
<dbReference type="Proteomes" id="UP000278715">
    <property type="component" value="Chromosome"/>
</dbReference>
<dbReference type="Proteomes" id="UP000033085">
    <property type="component" value="Chromosome"/>
</dbReference>
<dbReference type="RefSeq" id="WP_009988763.1">
    <property type="nucleotide sequence ID" value="NZ_CP011055.2"/>
</dbReference>
<dbReference type="EMBL" id="CP050869">
    <property type="protein sequence ID" value="QPG50713.1"/>
    <property type="molecule type" value="Genomic_DNA"/>
</dbReference>
<dbReference type="Proteomes" id="UP000269431">
    <property type="component" value="Chromosome"/>
</dbReference>
<dbReference type="KEGG" id="ssoa:SULA_1440"/>
<dbReference type="Proteomes" id="UP000594632">
    <property type="component" value="Chromosome"/>
</dbReference>
<dbReference type="PANTHER" id="PTHR31209:SF0">
    <property type="entry name" value="METALLOENZYME DOMAIN-CONTAINING PROTEIN"/>
    <property type="match status" value="1"/>
</dbReference>
<dbReference type="GO" id="GO:0004619">
    <property type="term" value="F:phosphoglycerate mutase activity"/>
    <property type="evidence" value="ECO:0007669"/>
    <property type="project" value="UniProtKB-UniRule"/>
</dbReference>
<dbReference type="EMBL" id="CP011057">
    <property type="protein sequence ID" value="AKA79112.1"/>
    <property type="molecule type" value="Genomic_DNA"/>
</dbReference>
<reference evidence="20" key="2">
    <citation type="submission" date="2016-04" db="EMBL/GenBank/DDBJ databases">
        <authorList>
            <person name="Evans L.H."/>
            <person name="Alamgir A."/>
            <person name="Owens N."/>
            <person name="Weber N.D."/>
            <person name="Virtaneva K."/>
            <person name="Barbian K."/>
            <person name="Babar A."/>
            <person name="Rosenke K."/>
        </authorList>
    </citation>
    <scope>NUCLEOTIDE SEQUENCE</scope>
    <source>
        <strain evidence="20">P1</strain>
    </source>
</reference>
<comment type="catalytic activity">
    <reaction evidence="1 7">
        <text>(2R)-2-phosphoglycerate = (2R)-3-phosphoglycerate</text>
        <dbReference type="Rhea" id="RHEA:15901"/>
        <dbReference type="ChEBI" id="CHEBI:58272"/>
        <dbReference type="ChEBI" id="CHEBI:58289"/>
        <dbReference type="EC" id="5.4.2.12"/>
    </reaction>
</comment>
<evidence type="ECO:0000313" key="27">
    <source>
        <dbReference type="Proteomes" id="UP000273194"/>
    </source>
</evidence>
<protein>
    <recommendedName>
        <fullName evidence="7">2,3-bisphosphoglycerate-independent phosphoglycerate mutase</fullName>
        <shortName evidence="7">BPG-independent PGAM</shortName>
        <shortName evidence="7">Phosphoglyceromutase</shortName>
        <shortName evidence="7">aPGAM</shortName>
        <ecNumber evidence="7">5.4.2.12</ecNumber>
    </recommendedName>
</protein>
<dbReference type="GO" id="GO:0046872">
    <property type="term" value="F:metal ion binding"/>
    <property type="evidence" value="ECO:0007669"/>
    <property type="project" value="InterPro"/>
</dbReference>
<dbReference type="UniPathway" id="UPA00109">
    <property type="reaction ID" value="UER00186"/>
</dbReference>
<proteinExistence type="inferred from homology"/>
<reference evidence="24" key="3">
    <citation type="submission" date="2016-04" db="EMBL/GenBank/DDBJ databases">
        <authorList>
            <person name="Shah S.A."/>
            <person name="Garrett R.A."/>
        </authorList>
    </citation>
    <scope>NUCLEOTIDE SEQUENCE [LARGE SCALE GENOMIC DNA]</scope>
    <source>
        <strain evidence="24">ATCC 35091 / DSM 1616 / JCM 8930 / NBRC 15331 / P1</strain>
    </source>
</reference>
<dbReference type="InterPro" id="IPR023665">
    <property type="entry name" value="ApgAM_prokaryotes"/>
</dbReference>
<comment type="function">
    <text evidence="2 7">Catalyzes the interconversion of 2-phosphoglycerate and 3-phosphoglycerate.</text>
</comment>
<dbReference type="NCBIfam" id="NF003104">
    <property type="entry name" value="PRK04024.1"/>
    <property type="match status" value="1"/>
</dbReference>
<dbReference type="KEGG" id="ssof:SULC_1439"/>
<evidence type="ECO:0000313" key="22">
    <source>
        <dbReference type="Proteomes" id="UP000033085"/>
    </source>
</evidence>
<dbReference type="SMR" id="A0A0E3MAE0"/>
<dbReference type="Proteomes" id="UP000033106">
    <property type="component" value="Chromosome"/>
</dbReference>
<dbReference type="Proteomes" id="UP000273443">
    <property type="component" value="Chromosome"/>
</dbReference>
<comment type="similarity">
    <text evidence="4 7">Belongs to the BPG-independent phosphoglycerate mutase family. A-PGAM subfamily.</text>
</comment>
<evidence type="ECO:0000256" key="5">
    <source>
        <dbReference type="ARBA" id="ARBA00023152"/>
    </source>
</evidence>
<reference evidence="21 22" key="1">
    <citation type="journal article" date="2015" name="Genome Announc.">
        <title>Complete Genome Sequence of Sulfolobus solfataricus Strain 98/2 and Evolved Derivatives.</title>
        <authorList>
            <person name="McCarthy S."/>
            <person name="Gradnigo J."/>
            <person name="Johnson T."/>
            <person name="Payne S."/>
            <person name="Lipzen A."/>
            <person name="Martin J."/>
            <person name="Schackwitz W."/>
            <person name="Moriyama E."/>
            <person name="Blum P."/>
        </authorList>
    </citation>
    <scope>NUCLEOTIDE SEQUENCE [LARGE SCALE GENOMIC DNA]</scope>
    <source>
        <strain evidence="21">98/2 SULC</strain>
        <strain evidence="9">SARC-B</strain>
        <strain evidence="10">SARC-C</strain>
        <strain evidence="11 23">SULA</strain>
        <strain evidence="22">SULB</strain>
    </source>
</reference>
<comment type="pathway">
    <text evidence="3 7">Carbohydrate degradation; glycolysis; pyruvate from D-glyceraldehyde 3-phosphate: step 3/5.</text>
</comment>
<gene>
    <name evidence="7" type="primary">apgM</name>
    <name evidence="19" type="ORF">HFC64_13625</name>
    <name evidence="20" type="ORF">SSOP1_0399</name>
    <name evidence="11" type="ORF">SULA_1440</name>
    <name evidence="9" type="ORF">SULB_1441</name>
    <name evidence="10" type="ORF">SULC_1439</name>
    <name evidence="12" type="ORF">SULG_07160</name>
    <name evidence="13" type="ORF">SULH_07160</name>
    <name evidence="14" type="ORF">SULI_07160</name>
    <name evidence="15" type="ORF">SULM_07160</name>
    <name evidence="16" type="ORF">SULN_07160</name>
    <name evidence="17" type="ORF">SULO_07170</name>
    <name evidence="18" type="ORF">SULZ_07400</name>
</gene>
<dbReference type="InterPro" id="IPR017850">
    <property type="entry name" value="Alkaline_phosphatase_core_sf"/>
</dbReference>
<dbReference type="GeneID" id="1455555"/>
<dbReference type="InterPro" id="IPR006124">
    <property type="entry name" value="Metalloenzyme"/>
</dbReference>
<dbReference type="PIRSF" id="PIRSF006392">
    <property type="entry name" value="IPGAM_arch"/>
    <property type="match status" value="1"/>
</dbReference>
<dbReference type="Proteomes" id="UP000033057">
    <property type="component" value="Chromosome"/>
</dbReference>
<evidence type="ECO:0000313" key="29">
    <source>
        <dbReference type="Proteomes" id="UP000275843"/>
    </source>
</evidence>
<evidence type="ECO:0000313" key="24">
    <source>
        <dbReference type="Proteomes" id="UP000076770"/>
    </source>
</evidence>
<accession>A0A0E3MAE0</accession>
<evidence type="ECO:0000256" key="7">
    <source>
        <dbReference type="HAMAP-Rule" id="MF_01402"/>
    </source>
</evidence>
<evidence type="ECO:0000313" key="19">
    <source>
        <dbReference type="EMBL" id="QPG50713.1"/>
    </source>
</evidence>
<reference evidence="19 32" key="6">
    <citation type="journal article" date="2020" name="Nat. Commun.">
        <title>The structures of two archaeal type IV pili illuminate evolutionary relationships.</title>
        <authorList>
            <person name="Wang F."/>
            <person name="Baquero D.P."/>
            <person name="Su Z."/>
            <person name="Beltran L.C."/>
            <person name="Prangishvili D."/>
            <person name="Krupovic M."/>
            <person name="Egelman E.H."/>
        </authorList>
    </citation>
    <scope>NUCLEOTIDE SEQUENCE [LARGE SCALE GENOMIC DNA]</scope>
    <source>
        <strain evidence="19 32">POZ149</strain>
    </source>
</reference>
<evidence type="ECO:0000313" key="25">
    <source>
        <dbReference type="Proteomes" id="UP000267993"/>
    </source>
</evidence>
<dbReference type="Pfam" id="PF01676">
    <property type="entry name" value="Metalloenzyme"/>
    <property type="match status" value="1"/>
</dbReference>
<evidence type="ECO:0000313" key="21">
    <source>
        <dbReference type="Proteomes" id="UP000033057"/>
    </source>
</evidence>
<dbReference type="EMBL" id="CP033236">
    <property type="protein sequence ID" value="AZF70813.1"/>
    <property type="molecule type" value="Genomic_DNA"/>
</dbReference>
<evidence type="ECO:0000256" key="4">
    <source>
        <dbReference type="ARBA" id="ARBA00005524"/>
    </source>
</evidence>
<dbReference type="EMBL" id="CP011055">
    <property type="protein sequence ID" value="AKA73722.1"/>
    <property type="molecule type" value="Genomic_DNA"/>
</dbReference>
<dbReference type="CDD" id="cd16011">
    <property type="entry name" value="iPGM_like"/>
    <property type="match status" value="1"/>
</dbReference>
<dbReference type="AlphaFoldDB" id="A0A0E3MAE0"/>
<reference evidence="9" key="5">
    <citation type="submission" date="2018-10" db="EMBL/GenBank/DDBJ databases">
        <authorList>
            <person name="McCarthy S."/>
            <person name="Gradnigo J."/>
            <person name="Johnson T."/>
            <person name="Payne S."/>
            <person name="Lipzen A."/>
            <person name="Schackwitz W."/>
            <person name="Martin J."/>
            <person name="Moriyama E."/>
            <person name="Blum P."/>
        </authorList>
    </citation>
    <scope>NUCLEOTIDE SEQUENCE</scope>
    <source>
        <strain evidence="9">SARC-B</strain>
        <strain evidence="10">SARC-C</strain>
        <strain evidence="11">SULA</strain>
    </source>
</reference>